<keyword evidence="4" id="KW-1185">Reference proteome</keyword>
<reference evidence="2 3" key="1">
    <citation type="journal article" date="2010" name="Nature">
        <title>Genome sequencing and analysis of the model grass Brachypodium distachyon.</title>
        <authorList>
            <consortium name="International Brachypodium Initiative"/>
        </authorList>
    </citation>
    <scope>NUCLEOTIDE SEQUENCE [LARGE SCALE GENOMIC DNA]</scope>
    <source>
        <strain evidence="2 3">Bd21</strain>
    </source>
</reference>
<dbReference type="KEGG" id="bdi:106865813"/>
<reference evidence="2" key="2">
    <citation type="submission" date="2017-06" db="EMBL/GenBank/DDBJ databases">
        <title>WGS assembly of Brachypodium distachyon.</title>
        <authorList>
            <consortium name="The International Brachypodium Initiative"/>
            <person name="Lucas S."/>
            <person name="Harmon-Smith M."/>
            <person name="Lail K."/>
            <person name="Tice H."/>
            <person name="Grimwood J."/>
            <person name="Bruce D."/>
            <person name="Barry K."/>
            <person name="Shu S."/>
            <person name="Lindquist E."/>
            <person name="Wang M."/>
            <person name="Pitluck S."/>
            <person name="Vogel J.P."/>
            <person name="Garvin D.F."/>
            <person name="Mockler T.C."/>
            <person name="Schmutz J."/>
            <person name="Rokhsar D."/>
            <person name="Bevan M.W."/>
        </authorList>
    </citation>
    <scope>NUCLEOTIDE SEQUENCE</scope>
    <source>
        <strain evidence="2">Bd21</strain>
    </source>
</reference>
<evidence type="ECO:0000313" key="3">
    <source>
        <dbReference type="EnsemblPlants" id="PNT76306"/>
    </source>
</evidence>
<sequence>MPKMPRPQPSKKGKWGAMPAAEQSGKKRKAGTGRGHGLAGTVDESPPQFMPPPAPPTAPPSPASPARDADGRTPVTLTAAPKVFDGMSGSFDDDEFMALEVPWVAWEALEAPWVDSWRPWLLPSLHLELPQVVSMEVSWVMEWVHSMFPSMEAMKARKGRHKMIFELCFVLCLNYDFVICLNYVSCLCELRL</sequence>
<dbReference type="EnsemblPlants" id="PNT76306">
    <property type="protein sequence ID" value="PNT76306"/>
    <property type="gene ID" value="BRADI_1g46891v3"/>
</dbReference>
<evidence type="ECO:0000256" key="1">
    <source>
        <dbReference type="SAM" id="MobiDB-lite"/>
    </source>
</evidence>
<feature type="compositionally biased region" description="Pro residues" evidence="1">
    <location>
        <begin position="48"/>
        <end position="63"/>
    </location>
</feature>
<feature type="region of interest" description="Disordered" evidence="1">
    <location>
        <begin position="1"/>
        <end position="73"/>
    </location>
</feature>
<dbReference type="ExpressionAtlas" id="A0A2K2DPU5">
    <property type="expression patterns" value="baseline"/>
</dbReference>
<dbReference type="RefSeq" id="XP_014752120.1">
    <property type="nucleotide sequence ID" value="XM_014896634.2"/>
</dbReference>
<reference evidence="3" key="3">
    <citation type="submission" date="2018-08" db="UniProtKB">
        <authorList>
            <consortium name="EnsemblPlants"/>
        </authorList>
    </citation>
    <scope>IDENTIFICATION</scope>
    <source>
        <strain evidence="3">cv. Bd21</strain>
    </source>
</reference>
<dbReference type="AlphaFoldDB" id="A0A2K2DPU5"/>
<protein>
    <submittedName>
        <fullName evidence="2 3">Uncharacterized protein</fullName>
    </submittedName>
</protein>
<dbReference type="Gramene" id="PNT76306">
    <property type="protein sequence ID" value="PNT76306"/>
    <property type="gene ID" value="BRADI_1g46891v3"/>
</dbReference>
<evidence type="ECO:0000313" key="2">
    <source>
        <dbReference type="EMBL" id="PNT76306.1"/>
    </source>
</evidence>
<dbReference type="EMBL" id="CM000880">
    <property type="protein sequence ID" value="PNT76306.1"/>
    <property type="molecule type" value="Genomic_DNA"/>
</dbReference>
<proteinExistence type="predicted"/>
<accession>A0A2K2DPU5</accession>
<dbReference type="Proteomes" id="UP000008810">
    <property type="component" value="Chromosome 1"/>
</dbReference>
<name>A0A2K2DPU5_BRADI</name>
<gene>
    <name evidence="3" type="primary">LOC106865813</name>
    <name evidence="2" type="ORF">BRADI_1g46891v3</name>
</gene>
<dbReference type="GeneID" id="106865813"/>
<organism evidence="2">
    <name type="scientific">Brachypodium distachyon</name>
    <name type="common">Purple false brome</name>
    <name type="synonym">Trachynia distachya</name>
    <dbReference type="NCBI Taxonomy" id="15368"/>
    <lineage>
        <taxon>Eukaryota</taxon>
        <taxon>Viridiplantae</taxon>
        <taxon>Streptophyta</taxon>
        <taxon>Embryophyta</taxon>
        <taxon>Tracheophyta</taxon>
        <taxon>Spermatophyta</taxon>
        <taxon>Magnoliopsida</taxon>
        <taxon>Liliopsida</taxon>
        <taxon>Poales</taxon>
        <taxon>Poaceae</taxon>
        <taxon>BOP clade</taxon>
        <taxon>Pooideae</taxon>
        <taxon>Stipodae</taxon>
        <taxon>Brachypodieae</taxon>
        <taxon>Brachypodium</taxon>
    </lineage>
</organism>
<evidence type="ECO:0000313" key="4">
    <source>
        <dbReference type="Proteomes" id="UP000008810"/>
    </source>
</evidence>